<dbReference type="EMBL" id="CARXXK010001085">
    <property type="protein sequence ID" value="CAI6373152.1"/>
    <property type="molecule type" value="Genomic_DNA"/>
</dbReference>
<protein>
    <submittedName>
        <fullName evidence="1">Uncharacterized protein</fullName>
    </submittedName>
</protein>
<evidence type="ECO:0000313" key="2">
    <source>
        <dbReference type="Proteomes" id="UP001160148"/>
    </source>
</evidence>
<keyword evidence="2" id="KW-1185">Reference proteome</keyword>
<sequence>MAICRAERLFQMFPISKEFEPRYLVNEFNQWTDHKEKNIYCEAKKEAQAWYSLFKEKLNESGDDGEICGDEEPFSGLDEQFSGEDAQFSNQLSVDEGDLLLNHNRQPLKTDKHFSVNFSSQYNEYIL</sequence>
<proteinExistence type="predicted"/>
<dbReference type="AlphaFoldDB" id="A0AAV0Y0C4"/>
<name>A0AAV0Y0C4_9HEMI</name>
<reference evidence="1 2" key="1">
    <citation type="submission" date="2023-01" db="EMBL/GenBank/DDBJ databases">
        <authorList>
            <person name="Whitehead M."/>
        </authorList>
    </citation>
    <scope>NUCLEOTIDE SEQUENCE [LARGE SCALE GENOMIC DNA]</scope>
</reference>
<organism evidence="1 2">
    <name type="scientific">Macrosiphum euphorbiae</name>
    <name type="common">potato aphid</name>
    <dbReference type="NCBI Taxonomy" id="13131"/>
    <lineage>
        <taxon>Eukaryota</taxon>
        <taxon>Metazoa</taxon>
        <taxon>Ecdysozoa</taxon>
        <taxon>Arthropoda</taxon>
        <taxon>Hexapoda</taxon>
        <taxon>Insecta</taxon>
        <taxon>Pterygota</taxon>
        <taxon>Neoptera</taxon>
        <taxon>Paraneoptera</taxon>
        <taxon>Hemiptera</taxon>
        <taxon>Sternorrhyncha</taxon>
        <taxon>Aphidomorpha</taxon>
        <taxon>Aphidoidea</taxon>
        <taxon>Aphididae</taxon>
        <taxon>Macrosiphini</taxon>
        <taxon>Macrosiphum</taxon>
    </lineage>
</organism>
<comment type="caution">
    <text evidence="1">The sequence shown here is derived from an EMBL/GenBank/DDBJ whole genome shotgun (WGS) entry which is preliminary data.</text>
</comment>
<gene>
    <name evidence="1" type="ORF">MEUPH1_LOCUS26940</name>
</gene>
<dbReference type="Proteomes" id="UP001160148">
    <property type="component" value="Unassembled WGS sequence"/>
</dbReference>
<evidence type="ECO:0000313" key="1">
    <source>
        <dbReference type="EMBL" id="CAI6373152.1"/>
    </source>
</evidence>
<accession>A0AAV0Y0C4</accession>